<dbReference type="Pfam" id="PF08011">
    <property type="entry name" value="PDDEXK_9"/>
    <property type="match status" value="1"/>
</dbReference>
<reference evidence="1" key="1">
    <citation type="submission" date="2022-09" db="EMBL/GenBank/DDBJ databases">
        <title>Culturomic study of gut microbiota in children with autism spectrum disorder.</title>
        <authorList>
            <person name="Efimov B.A."/>
            <person name="Chaplin A.V."/>
            <person name="Sokolova S.R."/>
            <person name="Pikina A.P."/>
            <person name="Korzhanova M."/>
            <person name="Belova V."/>
            <person name="Korostin D."/>
        </authorList>
    </citation>
    <scope>NUCLEOTIDE SEQUENCE</scope>
    <source>
        <strain evidence="1">ASD5510</strain>
    </source>
</reference>
<organism evidence="1 2">
    <name type="scientific">Hominibacterium faecale</name>
    <dbReference type="NCBI Taxonomy" id="2839743"/>
    <lineage>
        <taxon>Bacteria</taxon>
        <taxon>Bacillati</taxon>
        <taxon>Bacillota</taxon>
        <taxon>Clostridia</taxon>
        <taxon>Peptostreptococcales</taxon>
        <taxon>Anaerovoracaceae</taxon>
        <taxon>Hominibacterium</taxon>
    </lineage>
</organism>
<dbReference type="Proteomes" id="UP001065549">
    <property type="component" value="Unassembled WGS sequence"/>
</dbReference>
<dbReference type="InterPro" id="IPR012547">
    <property type="entry name" value="PDDEXK_9"/>
</dbReference>
<comment type="caution">
    <text evidence="1">The sequence shown here is derived from an EMBL/GenBank/DDBJ whole genome shotgun (WGS) entry which is preliminary data.</text>
</comment>
<gene>
    <name evidence="1" type="ORF">OBO34_06780</name>
</gene>
<evidence type="ECO:0000313" key="2">
    <source>
        <dbReference type="Proteomes" id="UP001065549"/>
    </source>
</evidence>
<proteinExistence type="predicted"/>
<name>A0A9J6QKP1_9FIRM</name>
<keyword evidence="2" id="KW-1185">Reference proteome</keyword>
<protein>
    <submittedName>
        <fullName evidence="1">PD-(D/E)XK nuclease domain-containing protein</fullName>
    </submittedName>
</protein>
<dbReference type="EMBL" id="JAOSHN010000002">
    <property type="protein sequence ID" value="MCU7378056.1"/>
    <property type="molecule type" value="Genomic_DNA"/>
</dbReference>
<sequence>MMDNRYYISSNGEPGEGRYDIQLSPKSANMPGILIELKAARKLSGDKLKQLSETALAQIEDRKYDTDMLPRVLKQSLSTELLSAGNRWRLRQIPYACHCAKRGRR</sequence>
<dbReference type="RefSeq" id="WP_253019734.1">
    <property type="nucleotide sequence ID" value="NZ_JAOSHN010000002.1"/>
</dbReference>
<dbReference type="AlphaFoldDB" id="A0A9J6QKP1"/>
<accession>A0A9J6QKP1</accession>
<evidence type="ECO:0000313" key="1">
    <source>
        <dbReference type="EMBL" id="MCU7378056.1"/>
    </source>
</evidence>